<protein>
    <submittedName>
        <fullName evidence="1">Uncharacterized protein</fullName>
    </submittedName>
</protein>
<proteinExistence type="predicted"/>
<reference evidence="1 2" key="1">
    <citation type="journal article" date="2018" name="Evol. Lett.">
        <title>Horizontal gene cluster transfer increased hallucinogenic mushroom diversity.</title>
        <authorList>
            <person name="Reynolds H.T."/>
            <person name="Vijayakumar V."/>
            <person name="Gluck-Thaler E."/>
            <person name="Korotkin H.B."/>
            <person name="Matheny P.B."/>
            <person name="Slot J.C."/>
        </authorList>
    </citation>
    <scope>NUCLEOTIDE SEQUENCE [LARGE SCALE GENOMIC DNA]</scope>
    <source>
        <strain evidence="1 2">SRW20</strain>
    </source>
</reference>
<sequence length="389" mass="43569">MLELVEGYGRTLLVLFPLLDFPEQIVDTEEALPEKLSVMQVQDLILEALTLVPDYSFTRCLQEILQNGALRMAHNLDQVKQRSLTDDESRDKDEWRSVSCSRSLLDFLAIILSKSETGDAVIQDLSFSYVETVVTFLASPNSHFTQRKFLFNSLMVCLCACQRSAEFVNTKRITEKVWTLSFGVVRGPGRLAATGDYFPLCRPHAILESQAFARYVLMTALPNDCIKCLEIWNLLLSSLSAILSSEISTQEGPLALLGCPTLCGALCKLVSSSDPYMRRIILASPWAMSVGMALRGILNDSKNCTSTYSKKLSKRLGKCGVKLLKLDHKQMLKESGGSEKLDCCYTRNSHGQDPETFQKTVNIIYYRDTDYCGLVMSSDAIHQAGYWEE</sequence>
<dbReference type="EMBL" id="NHYE01005019">
    <property type="protein sequence ID" value="PPQ79156.1"/>
    <property type="molecule type" value="Genomic_DNA"/>
</dbReference>
<evidence type="ECO:0000313" key="2">
    <source>
        <dbReference type="Proteomes" id="UP000284706"/>
    </source>
</evidence>
<dbReference type="AlphaFoldDB" id="A0A409WKW2"/>
<accession>A0A409WKW2</accession>
<dbReference type="OrthoDB" id="3233180at2759"/>
<name>A0A409WKW2_9AGAR</name>
<dbReference type="Proteomes" id="UP000284706">
    <property type="component" value="Unassembled WGS sequence"/>
</dbReference>
<comment type="caution">
    <text evidence="1">The sequence shown here is derived from an EMBL/GenBank/DDBJ whole genome shotgun (WGS) entry which is preliminary data.</text>
</comment>
<keyword evidence="2" id="KW-1185">Reference proteome</keyword>
<evidence type="ECO:0000313" key="1">
    <source>
        <dbReference type="EMBL" id="PPQ79156.1"/>
    </source>
</evidence>
<gene>
    <name evidence="1" type="ORF">CVT26_004106</name>
</gene>
<dbReference type="STRING" id="231916.A0A409WKW2"/>
<organism evidence="1 2">
    <name type="scientific">Gymnopilus dilepis</name>
    <dbReference type="NCBI Taxonomy" id="231916"/>
    <lineage>
        <taxon>Eukaryota</taxon>
        <taxon>Fungi</taxon>
        <taxon>Dikarya</taxon>
        <taxon>Basidiomycota</taxon>
        <taxon>Agaricomycotina</taxon>
        <taxon>Agaricomycetes</taxon>
        <taxon>Agaricomycetidae</taxon>
        <taxon>Agaricales</taxon>
        <taxon>Agaricineae</taxon>
        <taxon>Hymenogastraceae</taxon>
        <taxon>Gymnopilus</taxon>
    </lineage>
</organism>
<dbReference type="InParanoid" id="A0A409WKW2"/>